<dbReference type="RefSeq" id="WP_103918354.1">
    <property type="nucleotide sequence ID" value="NZ_FMSV02000033.1"/>
</dbReference>
<reference evidence="1 2" key="1">
    <citation type="submission" date="2016-10" db="EMBL/GenBank/DDBJ databases">
        <authorList>
            <person name="de Groot N.N."/>
        </authorList>
    </citation>
    <scope>NUCLEOTIDE SEQUENCE [LARGE SCALE GENOMIC DNA]</scope>
    <source>
        <strain evidence="1">MBHS1</strain>
    </source>
</reference>
<dbReference type="AlphaFoldDB" id="A0A1H6F290"/>
<gene>
    <name evidence="1" type="ORF">MBHS_00113</name>
</gene>
<organism evidence="1 2">
    <name type="scientific">Candidatus Venteria ishoeyi</name>
    <dbReference type="NCBI Taxonomy" id="1899563"/>
    <lineage>
        <taxon>Bacteria</taxon>
        <taxon>Pseudomonadati</taxon>
        <taxon>Pseudomonadota</taxon>
        <taxon>Gammaproteobacteria</taxon>
        <taxon>Thiotrichales</taxon>
        <taxon>Thiotrichaceae</taxon>
        <taxon>Venteria</taxon>
    </lineage>
</organism>
<evidence type="ECO:0000313" key="2">
    <source>
        <dbReference type="Proteomes" id="UP000236724"/>
    </source>
</evidence>
<dbReference type="EMBL" id="FMSV02000033">
    <property type="protein sequence ID" value="SEH04267.1"/>
    <property type="molecule type" value="Genomic_DNA"/>
</dbReference>
<accession>A0A1H6F290</accession>
<name>A0A1H6F290_9GAMM</name>
<keyword evidence="2" id="KW-1185">Reference proteome</keyword>
<proteinExistence type="predicted"/>
<evidence type="ECO:0000313" key="1">
    <source>
        <dbReference type="EMBL" id="SEH04267.1"/>
    </source>
</evidence>
<dbReference type="Proteomes" id="UP000236724">
    <property type="component" value="Unassembled WGS sequence"/>
</dbReference>
<dbReference type="OrthoDB" id="345222at2"/>
<sequence length="326" mass="35992">MLWNSGEFNDETSFSGSLITKLRRGSQLSQAFLDTRNKLNHSNIISQSPWLDADGDGMNTTADEEHINRSEICLGICGIAGSQPPQITQILPAPEIGGSSALLWAKTSHHVDDIYKVRAILVSPDMTISEYQGQNTDFGRIEIELTYNDNADPEKARYEAEYDHFCTPGLWKVFYEAQGTDGAWSDTVSVDIVQKQIPDNAQCQQSGVNVAMLLNQTKYQAGDDFILSMQVNGQQTVTPYIAIILPDGSFVTYSYNLGFSFPNALYPYRETLSLDGLRTYPILSFPMSAGLPSGEYQACGVLLEPQVVDVLNVENWLSIDCVGFGL</sequence>
<protein>
    <submittedName>
        <fullName evidence="1">Uncharacterized protein</fullName>
    </submittedName>
</protein>